<sequence>MNDLKWVRLTISTKSEAVEAISYALTNIGIPTIEIDDPNDIALTMEKKNKTDWDYIDEELLKNKDTDEVHIKAYLPEDTPYEEKIIQIQNSLNHIKQFLDIGKGTVKTDILHEEEWANSWKKYYKPLKIGKNILIKPSWEEYTPRDDDEVIIEMDPGMAFGTGTHETTSMCLELIEKYIAKGDVVFDIGCGSGILGIASAKLGASSVIGVDLDANAVKVAKNNVNSNNVQHIMKLYEGNLLDVIDQKADIVVANIIADVIIELSQSVLEFLKTNGLFIASGIIRERLQDVKEAMDKNGLDIIDLYEKGSWCALAARMKE</sequence>
<organism evidence="7 8">
    <name type="scientific">Defluviitalea saccharophila</name>
    <dbReference type="NCBI Taxonomy" id="879970"/>
    <lineage>
        <taxon>Bacteria</taxon>
        <taxon>Bacillati</taxon>
        <taxon>Bacillota</taxon>
        <taxon>Clostridia</taxon>
        <taxon>Lachnospirales</taxon>
        <taxon>Defluviitaleaceae</taxon>
        <taxon>Defluviitalea</taxon>
    </lineage>
</organism>
<keyword evidence="7" id="KW-0687">Ribonucleoprotein</keyword>
<evidence type="ECO:0000256" key="4">
    <source>
        <dbReference type="ARBA" id="ARBA00022679"/>
    </source>
</evidence>
<evidence type="ECO:0000313" key="8">
    <source>
        <dbReference type="Proteomes" id="UP001486565"/>
    </source>
</evidence>
<name>A0ABZ2Y544_9FIRM</name>
<keyword evidence="3 6" id="KW-0489">Methyltransferase</keyword>
<dbReference type="EC" id="2.1.1.-" evidence="6"/>
<evidence type="ECO:0000256" key="5">
    <source>
        <dbReference type="ARBA" id="ARBA00022691"/>
    </source>
</evidence>
<evidence type="ECO:0000256" key="6">
    <source>
        <dbReference type="HAMAP-Rule" id="MF_00735"/>
    </source>
</evidence>
<keyword evidence="8" id="KW-1185">Reference proteome</keyword>
<evidence type="ECO:0000256" key="2">
    <source>
        <dbReference type="ARBA" id="ARBA00022490"/>
    </source>
</evidence>
<keyword evidence="4 6" id="KW-0808">Transferase</keyword>
<comment type="function">
    <text evidence="6">Methylates ribosomal protein L11.</text>
</comment>
<evidence type="ECO:0000256" key="1">
    <source>
        <dbReference type="ARBA" id="ARBA00009741"/>
    </source>
</evidence>
<dbReference type="NCBIfam" id="TIGR00406">
    <property type="entry name" value="prmA"/>
    <property type="match status" value="1"/>
</dbReference>
<gene>
    <name evidence="6 7" type="primary">prmA</name>
    <name evidence="7" type="ORF">QBE51_02700</name>
</gene>
<dbReference type="InterPro" id="IPR029063">
    <property type="entry name" value="SAM-dependent_MTases_sf"/>
</dbReference>
<evidence type="ECO:0000313" key="7">
    <source>
        <dbReference type="EMBL" id="WZL70462.1"/>
    </source>
</evidence>
<reference evidence="7 8" key="1">
    <citation type="submission" date="2023-03" db="EMBL/GenBank/DDBJ databases">
        <title>Novel Species.</title>
        <authorList>
            <person name="Ma S."/>
        </authorList>
    </citation>
    <scope>NUCLEOTIDE SEQUENCE [LARGE SCALE GENOMIC DNA]</scope>
    <source>
        <strain evidence="7 8">LIND6LT2</strain>
    </source>
</reference>
<feature type="binding site" evidence="6">
    <location>
        <position position="211"/>
    </location>
    <ligand>
        <name>S-adenosyl-L-methionine</name>
        <dbReference type="ChEBI" id="CHEBI:59789"/>
    </ligand>
</feature>
<dbReference type="GO" id="GO:0005840">
    <property type="term" value="C:ribosome"/>
    <property type="evidence" value="ECO:0007669"/>
    <property type="project" value="UniProtKB-KW"/>
</dbReference>
<dbReference type="CDD" id="cd02440">
    <property type="entry name" value="AdoMet_MTases"/>
    <property type="match status" value="1"/>
</dbReference>
<dbReference type="GO" id="GO:0032259">
    <property type="term" value="P:methylation"/>
    <property type="evidence" value="ECO:0007669"/>
    <property type="project" value="UniProtKB-KW"/>
</dbReference>
<accession>A0ABZ2Y544</accession>
<comment type="similarity">
    <text evidence="1 6">Belongs to the methyltransferase superfamily. PrmA family.</text>
</comment>
<dbReference type="EMBL" id="CP121687">
    <property type="protein sequence ID" value="WZL70462.1"/>
    <property type="molecule type" value="Genomic_DNA"/>
</dbReference>
<keyword evidence="2 6" id="KW-0963">Cytoplasm</keyword>
<keyword evidence="5 6" id="KW-0949">S-adenosyl-L-methionine</keyword>
<protein>
    <recommendedName>
        <fullName evidence="6">Ribosomal protein L11 methyltransferase</fullName>
        <shortName evidence="6">L11 Mtase</shortName>
        <ecNumber evidence="6">2.1.1.-</ecNumber>
    </recommendedName>
</protein>
<dbReference type="HAMAP" id="MF_00735">
    <property type="entry name" value="Methyltr_PrmA"/>
    <property type="match status" value="1"/>
</dbReference>
<feature type="binding site" evidence="6">
    <location>
        <position position="168"/>
    </location>
    <ligand>
        <name>S-adenosyl-L-methionine</name>
        <dbReference type="ChEBI" id="CHEBI:59789"/>
    </ligand>
</feature>
<feature type="binding site" evidence="6">
    <location>
        <position position="189"/>
    </location>
    <ligand>
        <name>S-adenosyl-L-methionine</name>
        <dbReference type="ChEBI" id="CHEBI:59789"/>
    </ligand>
</feature>
<dbReference type="InterPro" id="IPR004498">
    <property type="entry name" value="Ribosomal_PrmA_MeTrfase"/>
</dbReference>
<dbReference type="SUPFAM" id="SSF53335">
    <property type="entry name" value="S-adenosyl-L-methionine-dependent methyltransferases"/>
    <property type="match status" value="1"/>
</dbReference>
<evidence type="ECO:0000256" key="3">
    <source>
        <dbReference type="ARBA" id="ARBA00022603"/>
    </source>
</evidence>
<dbReference type="Pfam" id="PF06325">
    <property type="entry name" value="PrmA"/>
    <property type="match status" value="1"/>
</dbReference>
<dbReference type="GO" id="GO:0008168">
    <property type="term" value="F:methyltransferase activity"/>
    <property type="evidence" value="ECO:0007669"/>
    <property type="project" value="UniProtKB-KW"/>
</dbReference>
<keyword evidence="7" id="KW-0689">Ribosomal protein</keyword>
<proteinExistence type="inferred from homology"/>
<dbReference type="PANTHER" id="PTHR43648:SF1">
    <property type="entry name" value="ELECTRON TRANSFER FLAVOPROTEIN BETA SUBUNIT LYSINE METHYLTRANSFERASE"/>
    <property type="match status" value="1"/>
</dbReference>
<dbReference type="Gene3D" id="3.40.50.150">
    <property type="entry name" value="Vaccinia Virus protein VP39"/>
    <property type="match status" value="1"/>
</dbReference>
<dbReference type="PANTHER" id="PTHR43648">
    <property type="entry name" value="ELECTRON TRANSFER FLAVOPROTEIN BETA SUBUNIT LYSINE METHYLTRANSFERASE"/>
    <property type="match status" value="1"/>
</dbReference>
<comment type="catalytic activity">
    <reaction evidence="6">
        <text>L-lysyl-[protein] + 3 S-adenosyl-L-methionine = N(6),N(6),N(6)-trimethyl-L-lysyl-[protein] + 3 S-adenosyl-L-homocysteine + 3 H(+)</text>
        <dbReference type="Rhea" id="RHEA:54192"/>
        <dbReference type="Rhea" id="RHEA-COMP:9752"/>
        <dbReference type="Rhea" id="RHEA-COMP:13826"/>
        <dbReference type="ChEBI" id="CHEBI:15378"/>
        <dbReference type="ChEBI" id="CHEBI:29969"/>
        <dbReference type="ChEBI" id="CHEBI:57856"/>
        <dbReference type="ChEBI" id="CHEBI:59789"/>
        <dbReference type="ChEBI" id="CHEBI:61961"/>
    </reaction>
</comment>
<dbReference type="Proteomes" id="UP001486565">
    <property type="component" value="Chromosome"/>
</dbReference>
<dbReference type="PIRSF" id="PIRSF000401">
    <property type="entry name" value="RPL11_MTase"/>
    <property type="match status" value="1"/>
</dbReference>
<comment type="subcellular location">
    <subcellularLocation>
        <location evidence="6">Cytoplasm</location>
    </subcellularLocation>
</comment>
<dbReference type="InterPro" id="IPR050078">
    <property type="entry name" value="Ribosomal_L11_MeTrfase_PrmA"/>
</dbReference>
<feature type="binding site" evidence="6">
    <location>
        <position position="254"/>
    </location>
    <ligand>
        <name>S-adenosyl-L-methionine</name>
        <dbReference type="ChEBI" id="CHEBI:59789"/>
    </ligand>
</feature>